<dbReference type="Proteomes" id="UP000018949">
    <property type="component" value="Unassembled WGS sequence"/>
</dbReference>
<dbReference type="eggNOG" id="ENOG50324E2">
    <property type="taxonomic scope" value="Bacteria"/>
</dbReference>
<organism evidence="2 3">
    <name type="scientific">Mesobacillus boroniphilus JCM 21738</name>
    <dbReference type="NCBI Taxonomy" id="1294265"/>
    <lineage>
        <taxon>Bacteria</taxon>
        <taxon>Bacillati</taxon>
        <taxon>Bacillota</taxon>
        <taxon>Bacilli</taxon>
        <taxon>Bacillales</taxon>
        <taxon>Bacillaceae</taxon>
        <taxon>Mesobacillus</taxon>
    </lineage>
</organism>
<protein>
    <recommendedName>
        <fullName evidence="1">YqgU-like 6-bladed beta-propeller domain-containing protein</fullName>
    </recommendedName>
</protein>
<comment type="caution">
    <text evidence="2">The sequence shown here is derived from an EMBL/GenBank/DDBJ whole genome shotgun (WGS) entry which is preliminary data.</text>
</comment>
<keyword evidence="3" id="KW-1185">Reference proteome</keyword>
<dbReference type="SUPFAM" id="SSF82171">
    <property type="entry name" value="DPP6 N-terminal domain-like"/>
    <property type="match status" value="1"/>
</dbReference>
<name>W4RXB7_9BACI</name>
<sequence length="368" mass="41724">MIIITSAFALSGCSQKLDASLHEGTGHGFNRIKESPGPSFLGAEIVPIEIGEQEEFYKSAGWLSDSEILYITNKGESNSLLYSYNLGTGKESLLYRSEQPIITAVPSPEKKKVMIHSAASEEGILTVIDLSGKELHSTTIQSYELNFEWNPFDENLLVVSAFSEDWDFNSYLLDLRNNNLKEIKLPEPFVRWISEGELVYQEWDEDGISLKAPLRTFSLKENKAETLLEDVYQFDSQGQYLMTIKVNEEENREFGLYEFFRNADKSVGSIEAPLLTSFSGWVVPFYDLMENGKNFIYLQATEQGEADLYDGGFDLRRYHLDTGNEEVIFTEMANEPLSCSPSGEVCLYGFQFDKVLNIETNEIIDLVH</sequence>
<dbReference type="Pfam" id="PF21101">
    <property type="entry name" value="YqgU"/>
    <property type="match status" value="1"/>
</dbReference>
<dbReference type="AlphaFoldDB" id="W4RXB7"/>
<accession>W4RXB7</accession>
<evidence type="ECO:0000259" key="1">
    <source>
        <dbReference type="Pfam" id="PF21101"/>
    </source>
</evidence>
<dbReference type="InterPro" id="IPR048421">
    <property type="entry name" value="YqgU_beta-prop"/>
</dbReference>
<evidence type="ECO:0000313" key="3">
    <source>
        <dbReference type="Proteomes" id="UP000018949"/>
    </source>
</evidence>
<proteinExistence type="predicted"/>
<feature type="domain" description="YqgU-like 6-bladed beta-propeller" evidence="1">
    <location>
        <begin position="85"/>
        <end position="349"/>
    </location>
</feature>
<reference evidence="2 3" key="1">
    <citation type="submission" date="2013-12" db="EMBL/GenBank/DDBJ databases">
        <title>NBRP : Genome information of microbial organism related human and environment.</title>
        <authorList>
            <person name="Hattori M."/>
            <person name="Oshima K."/>
            <person name="Inaba H."/>
            <person name="Suda W."/>
            <person name="Sakamoto M."/>
            <person name="Iino T."/>
            <person name="Kitahara M."/>
            <person name="Oshida Y."/>
            <person name="Iida T."/>
            <person name="Kudo T."/>
            <person name="Itoh T."/>
            <person name="Ahmed I."/>
            <person name="Ohkuma M."/>
        </authorList>
    </citation>
    <scope>NUCLEOTIDE SEQUENCE [LARGE SCALE GENOMIC DNA]</scope>
    <source>
        <strain evidence="2 3">JCM 21738</strain>
    </source>
</reference>
<evidence type="ECO:0000313" key="2">
    <source>
        <dbReference type="EMBL" id="GAE48309.1"/>
    </source>
</evidence>
<gene>
    <name evidence="2" type="ORF">JCM21738_5417</name>
</gene>
<dbReference type="EMBL" id="BAUW01000157">
    <property type="protein sequence ID" value="GAE48309.1"/>
    <property type="molecule type" value="Genomic_DNA"/>
</dbReference>